<protein>
    <recommendedName>
        <fullName evidence="3">Pentatricopeptide repeat-containing protein</fullName>
    </recommendedName>
</protein>
<dbReference type="AlphaFoldDB" id="A0AAV8XG60"/>
<dbReference type="Proteomes" id="UP001162156">
    <property type="component" value="Unassembled WGS sequence"/>
</dbReference>
<evidence type="ECO:0000313" key="2">
    <source>
        <dbReference type="Proteomes" id="UP001162156"/>
    </source>
</evidence>
<gene>
    <name evidence="1" type="ORF">NQ314_011735</name>
</gene>
<keyword evidence="2" id="KW-1185">Reference proteome</keyword>
<dbReference type="InterPro" id="IPR034629">
    <property type="entry name" value="PTCD2"/>
</dbReference>
<accession>A0AAV8XG60</accession>
<organism evidence="1 2">
    <name type="scientific">Rhamnusium bicolor</name>
    <dbReference type="NCBI Taxonomy" id="1586634"/>
    <lineage>
        <taxon>Eukaryota</taxon>
        <taxon>Metazoa</taxon>
        <taxon>Ecdysozoa</taxon>
        <taxon>Arthropoda</taxon>
        <taxon>Hexapoda</taxon>
        <taxon>Insecta</taxon>
        <taxon>Pterygota</taxon>
        <taxon>Neoptera</taxon>
        <taxon>Endopterygota</taxon>
        <taxon>Coleoptera</taxon>
        <taxon>Polyphaga</taxon>
        <taxon>Cucujiformia</taxon>
        <taxon>Chrysomeloidea</taxon>
        <taxon>Cerambycidae</taxon>
        <taxon>Lepturinae</taxon>
        <taxon>Rhagiini</taxon>
        <taxon>Rhamnusium</taxon>
    </lineage>
</organism>
<proteinExistence type="predicted"/>
<dbReference type="EMBL" id="JANEYF010003277">
    <property type="protein sequence ID" value="KAJ8937751.1"/>
    <property type="molecule type" value="Genomic_DNA"/>
</dbReference>
<evidence type="ECO:0008006" key="3">
    <source>
        <dbReference type="Google" id="ProtNLM"/>
    </source>
</evidence>
<dbReference type="GO" id="GO:0050684">
    <property type="term" value="P:regulation of mRNA processing"/>
    <property type="evidence" value="ECO:0007669"/>
    <property type="project" value="InterPro"/>
</dbReference>
<evidence type="ECO:0000313" key="1">
    <source>
        <dbReference type="EMBL" id="KAJ8937751.1"/>
    </source>
</evidence>
<sequence length="286" mass="33191">MIFTEDLKNMLHISDNDEDVDLVVKMIKRFNQQNKQLRFGNYVFGPVVMRLFHHFNKADLALEEMLDVVNIIKDKQIEGSKYPRNIVVLALAACYKMNSKESFEYALKLWKDLKDVGHFPMRRATTFCAGLALNQGQPGLAMEILTSARNQNYTTVRNLKVAALTQMGRVEDAIPILRSVLYEDTPDNNTVHTFNADVIATVKNSVTKLDNPDLALEFNRIEQLFQKQGHISDTTLDEQLCHEIQKPPIMNNRQERQQPRFNRFQNERRPNKYYSYRQRPGLGELV</sequence>
<reference evidence="1" key="1">
    <citation type="journal article" date="2023" name="Insect Mol. Biol.">
        <title>Genome sequencing provides insights into the evolution of gene families encoding plant cell wall-degrading enzymes in longhorned beetles.</title>
        <authorList>
            <person name="Shin N.R."/>
            <person name="Okamura Y."/>
            <person name="Kirsch R."/>
            <person name="Pauchet Y."/>
        </authorList>
    </citation>
    <scope>NUCLEOTIDE SEQUENCE</scope>
    <source>
        <strain evidence="1">RBIC_L_NR</strain>
    </source>
</reference>
<dbReference type="GO" id="GO:0005739">
    <property type="term" value="C:mitochondrion"/>
    <property type="evidence" value="ECO:0007669"/>
    <property type="project" value="InterPro"/>
</dbReference>
<dbReference type="PANTHER" id="PTHR14700:SF0">
    <property type="entry name" value="PENTATRICOPEPTIDE REPEAT-CONTAINING PROTEIN 2, MITOCHONDRIAL"/>
    <property type="match status" value="1"/>
</dbReference>
<dbReference type="PANTHER" id="PTHR14700">
    <property type="entry name" value="PENTATRICOPEPTIDE REPEAT-CONTAINING PROTEIN 2, MITOCHONDRIAL"/>
    <property type="match status" value="1"/>
</dbReference>
<comment type="caution">
    <text evidence="1">The sequence shown here is derived from an EMBL/GenBank/DDBJ whole genome shotgun (WGS) entry which is preliminary data.</text>
</comment>
<dbReference type="GO" id="GO:0003723">
    <property type="term" value="F:RNA binding"/>
    <property type="evidence" value="ECO:0007669"/>
    <property type="project" value="TreeGrafter"/>
</dbReference>
<dbReference type="GO" id="GO:0007005">
    <property type="term" value="P:mitochondrion organization"/>
    <property type="evidence" value="ECO:0007669"/>
    <property type="project" value="TreeGrafter"/>
</dbReference>
<name>A0AAV8XG60_9CUCU</name>